<organism evidence="2 3">
    <name type="scientific">Pseudomonas donghuensis</name>
    <dbReference type="NCBI Taxonomy" id="1163398"/>
    <lineage>
        <taxon>Bacteria</taxon>
        <taxon>Pseudomonadati</taxon>
        <taxon>Pseudomonadota</taxon>
        <taxon>Gammaproteobacteria</taxon>
        <taxon>Pseudomonadales</taxon>
        <taxon>Pseudomonadaceae</taxon>
        <taxon>Pseudomonas</taxon>
    </lineage>
</organism>
<dbReference type="KEGG" id="pdw:BV82_3681"/>
<feature type="transmembrane region" description="Helical" evidence="1">
    <location>
        <begin position="98"/>
        <end position="115"/>
    </location>
</feature>
<keyword evidence="1" id="KW-1133">Transmembrane helix</keyword>
<name>A0AAP0SE49_9PSED</name>
<feature type="transmembrane region" description="Helical" evidence="1">
    <location>
        <begin position="21"/>
        <end position="41"/>
    </location>
</feature>
<keyword evidence="1" id="KW-0472">Membrane</keyword>
<dbReference type="GeneID" id="98284068"/>
<dbReference type="RefSeq" id="WP_010222392.1">
    <property type="nucleotide sequence ID" value="NZ_CATKPL010000033.1"/>
</dbReference>
<evidence type="ECO:0000313" key="3">
    <source>
        <dbReference type="Proteomes" id="UP000027121"/>
    </source>
</evidence>
<feature type="transmembrane region" description="Helical" evidence="1">
    <location>
        <begin position="72"/>
        <end position="92"/>
    </location>
</feature>
<dbReference type="AlphaFoldDB" id="A0AAP0SE49"/>
<keyword evidence="1" id="KW-0812">Transmembrane</keyword>
<dbReference type="EMBL" id="CP071706">
    <property type="protein sequence ID" value="KDN98310.2"/>
    <property type="molecule type" value="Genomic_DNA"/>
</dbReference>
<sequence>MMLVPAVVERMKRYFSCFANGFFLALFSMIFASVHVLGVYLHDVEQVMLAVLGASFVLFLAHILLLRGFVNAVWTTVALVVTSLLATFATYGASTNRVFFAVSLITALFALLTINSRRYRMMCKRLVVIRKQRKKWRVRR</sequence>
<keyword evidence="3" id="KW-1185">Reference proteome</keyword>
<protein>
    <submittedName>
        <fullName evidence="2">Uncharacterized protein</fullName>
    </submittedName>
</protein>
<evidence type="ECO:0000313" key="2">
    <source>
        <dbReference type="EMBL" id="KDN98310.2"/>
    </source>
</evidence>
<reference evidence="2 3" key="1">
    <citation type="journal article" date="2014" name="Genome Announc.">
        <title>Genome Sequence of Pseudomonas sp. Strain P482, a Tomato Rhizosphere Isolate with Broad-Spectrum Antimicrobial Activity.</title>
        <authorList>
            <person name="Krzyzanowska D.M."/>
            <person name="Ossowicki A."/>
            <person name="Jafra S."/>
        </authorList>
    </citation>
    <scope>NUCLEOTIDE SEQUENCE [LARGE SCALE GENOMIC DNA]</scope>
    <source>
        <strain evidence="2 3">P482</strain>
    </source>
</reference>
<evidence type="ECO:0000256" key="1">
    <source>
        <dbReference type="SAM" id="Phobius"/>
    </source>
</evidence>
<accession>A0AAP0SE49</accession>
<dbReference type="Proteomes" id="UP000027121">
    <property type="component" value="Chromosome"/>
</dbReference>
<gene>
    <name evidence="2" type="ORF">BV82_3681</name>
</gene>
<reference evidence="2 3" key="2">
    <citation type="journal article" date="2016" name="Front. Microbiol.">
        <title>When Genome-Based Approach Meets the 'Old but Good': Revealing Genes Involved in the Antibacterial Activity of Pseudomonas sp. P482 against Soft Rot Pathogens.</title>
        <authorList>
            <person name="Krzyzanowska D.M."/>
            <person name="Ossowicki A."/>
            <person name="Rajewska M."/>
            <person name="Maciag T."/>
            <person name="Jablonska M."/>
            <person name="Obuchowski M."/>
            <person name="Heeb S."/>
            <person name="Jafra S."/>
        </authorList>
    </citation>
    <scope>NUCLEOTIDE SEQUENCE [LARGE SCALE GENOMIC DNA]</scope>
    <source>
        <strain evidence="2 3">P482</strain>
    </source>
</reference>
<feature type="transmembrane region" description="Helical" evidence="1">
    <location>
        <begin position="47"/>
        <end position="65"/>
    </location>
</feature>
<proteinExistence type="predicted"/>